<geneLocation type="plasmid" evidence="1 2">
    <name>pCHRO.01</name>
</geneLocation>
<evidence type="ECO:0000313" key="1">
    <source>
        <dbReference type="EMBL" id="AFY90994.1"/>
    </source>
</evidence>
<dbReference type="GO" id="GO:0003677">
    <property type="term" value="F:DNA binding"/>
    <property type="evidence" value="ECO:0007669"/>
    <property type="project" value="InterPro"/>
</dbReference>
<keyword evidence="1" id="KW-0378">Hydrolase</keyword>
<accession>K9U9Q7</accession>
<protein>
    <submittedName>
        <fullName evidence="1">Type II site-specific deoxyribonuclease</fullName>
        <ecNumber evidence="1">3.1.21.4</ecNumber>
    </submittedName>
</protein>
<dbReference type="OrthoDB" id="7807916at2"/>
<sequence length="321" mass="36605">MAVNCDKPDRWKVDIAQSVDMYNTWFVNFAPQAFRETRVKVTQVVASTLQATNNLKNLQPEILRQNPSILPTLRMCTCPPIARDRLIGLAGVAKSVVERMEVEGKLPVRLTGDRLDEQLRKITNIVSRLADRDIFTWLDTEQKPTESEIYRAATIVADRLCGSSADPIVRNAQEARQLREIAAWLNRRGYRLLPADRRVRFDEMLPGTYSFRLNIPVNLSSEDGKTVNIPVDAVIMRNTARRGDRPLLVEAKSAGDFTNVNKRRKEEARKIQQLQATYGNTIEFVLFLCGYFDSGYLGYEAAEGIDWVWEHRIDDLAEFGL</sequence>
<organism evidence="1 2">
    <name type="scientific">Chroococcidiopsis thermalis (strain PCC 7203)</name>
    <dbReference type="NCBI Taxonomy" id="251229"/>
    <lineage>
        <taxon>Bacteria</taxon>
        <taxon>Bacillati</taxon>
        <taxon>Cyanobacteriota</taxon>
        <taxon>Cyanophyceae</taxon>
        <taxon>Chroococcidiopsidales</taxon>
        <taxon>Chroococcidiopsidaceae</taxon>
        <taxon>Chroococcidiopsis</taxon>
    </lineage>
</organism>
<proteinExistence type="predicted"/>
<keyword evidence="2" id="KW-1185">Reference proteome</keyword>
<dbReference type="Pfam" id="PF09572">
    <property type="entry name" value="RE_XamI"/>
    <property type="match status" value="1"/>
</dbReference>
<dbReference type="InParanoid" id="K9U9Q7"/>
<dbReference type="InterPro" id="IPR019072">
    <property type="entry name" value="Restrct_endonuc_II_XamI"/>
</dbReference>
<dbReference type="EC" id="3.1.21.4" evidence="1"/>
<gene>
    <name evidence="1" type="ORF">Chro_5641</name>
</gene>
<dbReference type="HOGENOM" id="CLU_075564_0_0_3"/>
<dbReference type="RefSeq" id="WP_015162932.1">
    <property type="nucleotide sequence ID" value="NC_019699.1"/>
</dbReference>
<name>K9U9Q7_CHRTP</name>
<dbReference type="REBASE" id="67909">
    <property type="entry name" value="Cth7203ORF5642P"/>
</dbReference>
<dbReference type="Proteomes" id="UP000010384">
    <property type="component" value="Plasmid pCHRO.01"/>
</dbReference>
<dbReference type="GO" id="GO:0009307">
    <property type="term" value="P:DNA restriction-modification system"/>
    <property type="evidence" value="ECO:0007669"/>
    <property type="project" value="InterPro"/>
</dbReference>
<dbReference type="GO" id="GO:0009036">
    <property type="term" value="F:type II site-specific deoxyribonuclease activity"/>
    <property type="evidence" value="ECO:0007669"/>
    <property type="project" value="UniProtKB-EC"/>
</dbReference>
<dbReference type="KEGG" id="cthe:Chro_5641"/>
<dbReference type="PATRIC" id="fig|251229.3.peg.6594"/>
<evidence type="ECO:0000313" key="2">
    <source>
        <dbReference type="Proteomes" id="UP000010384"/>
    </source>
</evidence>
<keyword evidence="1" id="KW-0614">Plasmid</keyword>
<reference evidence="1 2" key="1">
    <citation type="submission" date="2012-06" db="EMBL/GenBank/DDBJ databases">
        <title>Finished plasmid 1 of genome of Chroococcidiopsis thermalis PCC 7203.</title>
        <authorList>
            <consortium name="US DOE Joint Genome Institute"/>
            <person name="Gugger M."/>
            <person name="Coursin T."/>
            <person name="Rippka R."/>
            <person name="Tandeau De Marsac N."/>
            <person name="Huntemann M."/>
            <person name="Wei C.-L."/>
            <person name="Han J."/>
            <person name="Detter J.C."/>
            <person name="Han C."/>
            <person name="Tapia R."/>
            <person name="Davenport K."/>
            <person name="Daligault H."/>
            <person name="Erkkila T."/>
            <person name="Gu W."/>
            <person name="Munk A.C.C."/>
            <person name="Teshima H."/>
            <person name="Xu Y."/>
            <person name="Chain P."/>
            <person name="Chen A."/>
            <person name="Krypides N."/>
            <person name="Mavromatis K."/>
            <person name="Markowitz V."/>
            <person name="Szeto E."/>
            <person name="Ivanova N."/>
            <person name="Mikhailova N."/>
            <person name="Ovchinnikova G."/>
            <person name="Pagani I."/>
            <person name="Pati A."/>
            <person name="Goodwin L."/>
            <person name="Peters L."/>
            <person name="Pitluck S."/>
            <person name="Woyke T."/>
            <person name="Kerfeld C."/>
        </authorList>
    </citation>
    <scope>NUCLEOTIDE SEQUENCE [LARGE SCALE GENOMIC DNA]</scope>
    <source>
        <strain evidence="1 2">PCC 7203</strain>
        <plasmid evidence="1 2">pCHRO.01</plasmid>
    </source>
</reference>
<dbReference type="AlphaFoldDB" id="K9U9Q7"/>
<dbReference type="EMBL" id="CP003598">
    <property type="protein sequence ID" value="AFY90994.1"/>
    <property type="molecule type" value="Genomic_DNA"/>
</dbReference>